<evidence type="ECO:0000313" key="2">
    <source>
        <dbReference type="EMBL" id="NGP87984.1"/>
    </source>
</evidence>
<proteinExistence type="predicted"/>
<sequence>MATPITVKEYAHNLWKAGTFTSAILCLTLFITFWNISDPFWSGIVRLTAFIFFALAVLGLLKLMNGPLRVTLEKTEGLLLISYQKKGTVIQEEQFEIDTIKQILPAQPGYNPLYTLVKATPVAFKVNFNDTERELFLFEFSGRPLLFTKAEQEKIKQFLQAAEIDKEVSL</sequence>
<reference evidence="2 3" key="1">
    <citation type="submission" date="2020-02" db="EMBL/GenBank/DDBJ databases">
        <title>Aliifodinibius halophilus 2W32, complete genome.</title>
        <authorList>
            <person name="Li Y."/>
            <person name="Wu S."/>
        </authorList>
    </citation>
    <scope>NUCLEOTIDE SEQUENCE [LARGE SCALE GENOMIC DNA]</scope>
    <source>
        <strain evidence="2 3">2W32</strain>
    </source>
</reference>
<dbReference type="EMBL" id="JAALLS010000006">
    <property type="protein sequence ID" value="NGP87984.1"/>
    <property type="molecule type" value="Genomic_DNA"/>
</dbReference>
<feature type="transmembrane region" description="Helical" evidence="1">
    <location>
        <begin position="40"/>
        <end position="61"/>
    </location>
</feature>
<organism evidence="2 3">
    <name type="scientific">Fodinibius halophilus</name>
    <dbReference type="NCBI Taxonomy" id="1736908"/>
    <lineage>
        <taxon>Bacteria</taxon>
        <taxon>Pseudomonadati</taxon>
        <taxon>Balneolota</taxon>
        <taxon>Balneolia</taxon>
        <taxon>Balneolales</taxon>
        <taxon>Balneolaceae</taxon>
        <taxon>Fodinibius</taxon>
    </lineage>
</organism>
<evidence type="ECO:0000256" key="1">
    <source>
        <dbReference type="SAM" id="Phobius"/>
    </source>
</evidence>
<keyword evidence="1" id="KW-0472">Membrane</keyword>
<protein>
    <submittedName>
        <fullName evidence="2">Uncharacterized protein</fullName>
    </submittedName>
</protein>
<name>A0A6M1TAI0_9BACT</name>
<dbReference type="AlphaFoldDB" id="A0A6M1TAI0"/>
<feature type="transmembrane region" description="Helical" evidence="1">
    <location>
        <begin position="14"/>
        <end position="34"/>
    </location>
</feature>
<keyword evidence="1" id="KW-1133">Transmembrane helix</keyword>
<gene>
    <name evidence="2" type="ORF">G3569_06435</name>
</gene>
<keyword evidence="3" id="KW-1185">Reference proteome</keyword>
<dbReference type="Proteomes" id="UP000479132">
    <property type="component" value="Unassembled WGS sequence"/>
</dbReference>
<accession>A0A6M1TAI0</accession>
<evidence type="ECO:0000313" key="3">
    <source>
        <dbReference type="Proteomes" id="UP000479132"/>
    </source>
</evidence>
<comment type="caution">
    <text evidence="2">The sequence shown here is derived from an EMBL/GenBank/DDBJ whole genome shotgun (WGS) entry which is preliminary data.</text>
</comment>
<keyword evidence="1" id="KW-0812">Transmembrane</keyword>